<sequence length="156" mass="17721">MSLVKLANFCCHIKNCTNVNITRTSVPFNRGHLQLAFQLYREGFISSIQKGSTSGPDKNPVEVTPDNISSRRLWLDLKYRNNEPVIREFSLISTPGRKAHLTDVEVKALASGLQVRFIKPLQPSECLFIQNKKKEILEIQEAAKRDELGLALCRIR</sequence>
<dbReference type="Proteomes" id="UP000095085">
    <property type="component" value="Unassembled WGS sequence"/>
</dbReference>
<dbReference type="GO" id="GO:0005840">
    <property type="term" value="C:ribosome"/>
    <property type="evidence" value="ECO:0007669"/>
    <property type="project" value="UniProtKB-KW"/>
</dbReference>
<evidence type="ECO:0000313" key="5">
    <source>
        <dbReference type="Proteomes" id="UP000095085"/>
    </source>
</evidence>
<accession>A0A1E4RTF1</accession>
<keyword evidence="5" id="KW-1185">Reference proteome</keyword>
<dbReference type="Gene3D" id="3.30.1370.30">
    <property type="match status" value="1"/>
</dbReference>
<dbReference type="GeneID" id="30993764"/>
<dbReference type="GO" id="GO:0003735">
    <property type="term" value="F:structural constituent of ribosome"/>
    <property type="evidence" value="ECO:0007669"/>
    <property type="project" value="InterPro"/>
</dbReference>
<comment type="similarity">
    <text evidence="1">Belongs to the universal ribosomal protein uS8 family.</text>
</comment>
<dbReference type="AlphaFoldDB" id="A0A1E4RTF1"/>
<dbReference type="InterPro" id="IPR035987">
    <property type="entry name" value="Ribosomal_uS8_sf"/>
</dbReference>
<gene>
    <name evidence="4" type="ORF">HYPBUDRAFT_119215</name>
</gene>
<evidence type="ECO:0000256" key="1">
    <source>
        <dbReference type="ARBA" id="ARBA00006471"/>
    </source>
</evidence>
<dbReference type="SUPFAM" id="SSF56047">
    <property type="entry name" value="Ribosomal protein S8"/>
    <property type="match status" value="1"/>
</dbReference>
<dbReference type="RefSeq" id="XP_020079607.1">
    <property type="nucleotide sequence ID" value="XM_020219214.1"/>
</dbReference>
<proteinExistence type="inferred from homology"/>
<dbReference type="GO" id="GO:0006412">
    <property type="term" value="P:translation"/>
    <property type="evidence" value="ECO:0007669"/>
    <property type="project" value="InterPro"/>
</dbReference>
<dbReference type="FunFam" id="3.30.1370.30:FF:000006">
    <property type="entry name" value="40S ribosomal protein S8"/>
    <property type="match status" value="1"/>
</dbReference>
<dbReference type="STRING" id="984485.A0A1E4RTF1"/>
<dbReference type="GO" id="GO:1990904">
    <property type="term" value="C:ribonucleoprotein complex"/>
    <property type="evidence" value="ECO:0007669"/>
    <property type="project" value="UniProtKB-KW"/>
</dbReference>
<reference evidence="5" key="1">
    <citation type="submission" date="2016-05" db="EMBL/GenBank/DDBJ databases">
        <title>Comparative genomics of biotechnologically important yeasts.</title>
        <authorList>
            <consortium name="DOE Joint Genome Institute"/>
            <person name="Riley R."/>
            <person name="Haridas S."/>
            <person name="Wolfe K.H."/>
            <person name="Lopes M.R."/>
            <person name="Hittinger C.T."/>
            <person name="Goker M."/>
            <person name="Salamov A."/>
            <person name="Wisecaver J."/>
            <person name="Long T.M."/>
            <person name="Aerts A.L."/>
            <person name="Barry K."/>
            <person name="Choi C."/>
            <person name="Clum A."/>
            <person name="Coughlan A.Y."/>
            <person name="Deshpande S."/>
            <person name="Douglass A.P."/>
            <person name="Hanson S.J."/>
            <person name="Klenk H.-P."/>
            <person name="Labutti K."/>
            <person name="Lapidus A."/>
            <person name="Lindquist E."/>
            <person name="Lipzen A."/>
            <person name="Meier-Kolthoff J.P."/>
            <person name="Ohm R.A."/>
            <person name="Otillar R.P."/>
            <person name="Pangilinan J."/>
            <person name="Peng Y."/>
            <person name="Rokas A."/>
            <person name="Rosa C.A."/>
            <person name="Scheuner C."/>
            <person name="Sibirny A.A."/>
            <person name="Slot J.C."/>
            <person name="Stielow J.B."/>
            <person name="Sun H."/>
            <person name="Kurtzman C.P."/>
            <person name="Blackwell M."/>
            <person name="Grigoriev I.V."/>
            <person name="Jeffries T.W."/>
        </authorList>
    </citation>
    <scope>NUCLEOTIDE SEQUENCE [LARGE SCALE GENOMIC DNA]</scope>
    <source>
        <strain evidence="5">NRRL Y-1933</strain>
    </source>
</reference>
<evidence type="ECO:0000256" key="3">
    <source>
        <dbReference type="ARBA" id="ARBA00023274"/>
    </source>
</evidence>
<dbReference type="EMBL" id="KV454538">
    <property type="protein sequence ID" value="ODV70540.1"/>
    <property type="molecule type" value="Genomic_DNA"/>
</dbReference>
<protein>
    <submittedName>
        <fullName evidence="4">Ribosomal protein S8</fullName>
    </submittedName>
</protein>
<dbReference type="Pfam" id="PF00410">
    <property type="entry name" value="Ribosomal_S8"/>
    <property type="match status" value="1"/>
</dbReference>
<name>A0A1E4RTF1_9ASCO</name>
<evidence type="ECO:0000256" key="2">
    <source>
        <dbReference type="ARBA" id="ARBA00022980"/>
    </source>
</evidence>
<keyword evidence="2 4" id="KW-0689">Ribosomal protein</keyword>
<keyword evidence="3" id="KW-0687">Ribonucleoprotein</keyword>
<evidence type="ECO:0000313" key="4">
    <source>
        <dbReference type="EMBL" id="ODV70540.1"/>
    </source>
</evidence>
<organism evidence="4 5">
    <name type="scientific">Hyphopichia burtonii NRRL Y-1933</name>
    <dbReference type="NCBI Taxonomy" id="984485"/>
    <lineage>
        <taxon>Eukaryota</taxon>
        <taxon>Fungi</taxon>
        <taxon>Dikarya</taxon>
        <taxon>Ascomycota</taxon>
        <taxon>Saccharomycotina</taxon>
        <taxon>Pichiomycetes</taxon>
        <taxon>Debaryomycetaceae</taxon>
        <taxon>Hyphopichia</taxon>
    </lineage>
</organism>
<dbReference type="OrthoDB" id="409928at2759"/>
<dbReference type="InterPro" id="IPR000630">
    <property type="entry name" value="Ribosomal_uS8"/>
</dbReference>